<feature type="domain" description="IraD/Gp25-like" evidence="1">
    <location>
        <begin position="38"/>
        <end position="126"/>
    </location>
</feature>
<dbReference type="Gene3D" id="3.10.450.40">
    <property type="match status" value="1"/>
</dbReference>
<reference evidence="3" key="1">
    <citation type="submission" date="2018-04" db="EMBL/GenBank/DDBJ databases">
        <authorList>
            <person name="Cornet L."/>
        </authorList>
    </citation>
    <scope>NUCLEOTIDE SEQUENCE [LARGE SCALE GENOMIC DNA]</scope>
</reference>
<organism evidence="2 3">
    <name type="scientific">Phormidesmis priestleyi</name>
    <dbReference type="NCBI Taxonomy" id="268141"/>
    <lineage>
        <taxon>Bacteria</taxon>
        <taxon>Bacillati</taxon>
        <taxon>Cyanobacteriota</taxon>
        <taxon>Cyanophyceae</taxon>
        <taxon>Leptolyngbyales</taxon>
        <taxon>Leptolyngbyaceae</taxon>
        <taxon>Phormidesmis</taxon>
    </lineage>
</organism>
<dbReference type="AlphaFoldDB" id="A0A2W4YAP4"/>
<evidence type="ECO:0000313" key="3">
    <source>
        <dbReference type="Proteomes" id="UP000249794"/>
    </source>
</evidence>
<protein>
    <submittedName>
        <fullName evidence="2">Baseplate assembly protein</fullName>
    </submittedName>
</protein>
<sequence length="140" mass="15732">MTRRINPFSAVAAIAAIPANWPLLSVPDEQGQLHYPNLADSIRQSIEVILRTRPGEQLMRPNFGGGLENFLQQPNTLVTRRRIQSAISEALAQWENRILLNLVTVEAVPEMPTHIRIEIVYQIKRTGLAQQLGLTMELEG</sequence>
<name>A0A2W4YAP4_9CYAN</name>
<evidence type="ECO:0000259" key="1">
    <source>
        <dbReference type="Pfam" id="PF04965"/>
    </source>
</evidence>
<dbReference type="SUPFAM" id="SSF160719">
    <property type="entry name" value="gpW/gp25-like"/>
    <property type="match status" value="1"/>
</dbReference>
<dbReference type="Pfam" id="PF04965">
    <property type="entry name" value="GPW_gp25"/>
    <property type="match status" value="1"/>
</dbReference>
<reference evidence="2 3" key="2">
    <citation type="submission" date="2018-06" db="EMBL/GenBank/DDBJ databases">
        <title>Metagenomic assembly of (sub)arctic Cyanobacteria and their associated microbiome from non-axenic cultures.</title>
        <authorList>
            <person name="Baurain D."/>
        </authorList>
    </citation>
    <scope>NUCLEOTIDE SEQUENCE [LARGE SCALE GENOMIC DNA]</scope>
    <source>
        <strain evidence="2">ULC027bin1</strain>
    </source>
</reference>
<dbReference type="EMBL" id="QBMP01000394">
    <property type="protein sequence ID" value="PZO43945.1"/>
    <property type="molecule type" value="Genomic_DNA"/>
</dbReference>
<evidence type="ECO:0000313" key="2">
    <source>
        <dbReference type="EMBL" id="PZO43945.1"/>
    </source>
</evidence>
<proteinExistence type="predicted"/>
<dbReference type="Proteomes" id="UP000249794">
    <property type="component" value="Unassembled WGS sequence"/>
</dbReference>
<accession>A0A2W4YAP4</accession>
<dbReference type="InterPro" id="IPR007048">
    <property type="entry name" value="IraD/Gp25-like"/>
</dbReference>
<gene>
    <name evidence="2" type="ORF">DCF15_22335</name>
</gene>
<comment type="caution">
    <text evidence="2">The sequence shown here is derived from an EMBL/GenBank/DDBJ whole genome shotgun (WGS) entry which is preliminary data.</text>
</comment>